<organism evidence="2">
    <name type="scientific">mine drainage metagenome</name>
    <dbReference type="NCBI Taxonomy" id="410659"/>
    <lineage>
        <taxon>unclassified sequences</taxon>
        <taxon>metagenomes</taxon>
        <taxon>ecological metagenomes</taxon>
    </lineage>
</organism>
<protein>
    <submittedName>
        <fullName evidence="2">NAD-dependent epimerase/dehydratase</fullName>
    </submittedName>
</protein>
<dbReference type="Pfam" id="PF01370">
    <property type="entry name" value="Epimerase"/>
    <property type="match status" value="1"/>
</dbReference>
<name>T1D5U7_9ZZZZ</name>
<gene>
    <name evidence="2" type="ORF">B1B_01399</name>
</gene>
<dbReference type="PANTHER" id="PTHR12126:SF11">
    <property type="entry name" value="NADH DEHYDROGENASE [UBIQUINONE] 1 ALPHA SUBCOMPLEX SUBUNIT 9, MITOCHONDRIAL"/>
    <property type="match status" value="1"/>
</dbReference>
<dbReference type="InterPro" id="IPR001509">
    <property type="entry name" value="Epimerase_deHydtase"/>
</dbReference>
<feature type="domain" description="NAD-dependent epimerase/dehydratase" evidence="1">
    <location>
        <begin position="113"/>
        <end position="198"/>
    </location>
</feature>
<proteinExistence type="predicted"/>
<dbReference type="SUPFAM" id="SSF51735">
    <property type="entry name" value="NAD(P)-binding Rossmann-fold domains"/>
    <property type="match status" value="1"/>
</dbReference>
<evidence type="ECO:0000313" key="2">
    <source>
        <dbReference type="EMBL" id="EQD76859.1"/>
    </source>
</evidence>
<dbReference type="AlphaFoldDB" id="T1D5U7"/>
<reference evidence="2" key="1">
    <citation type="submission" date="2013-08" db="EMBL/GenBank/DDBJ databases">
        <authorList>
            <person name="Mendez C."/>
            <person name="Richter M."/>
            <person name="Ferrer M."/>
            <person name="Sanchez J."/>
        </authorList>
    </citation>
    <scope>NUCLEOTIDE SEQUENCE</scope>
</reference>
<dbReference type="EMBL" id="AUZY01000963">
    <property type="protein sequence ID" value="EQD76859.1"/>
    <property type="molecule type" value="Genomic_DNA"/>
</dbReference>
<dbReference type="Gene3D" id="3.40.50.720">
    <property type="entry name" value="NAD(P)-binding Rossmann-like Domain"/>
    <property type="match status" value="1"/>
</dbReference>
<accession>T1D5U7</accession>
<dbReference type="InterPro" id="IPR051207">
    <property type="entry name" value="ComplexI_NDUFA9_subunit"/>
</dbReference>
<comment type="caution">
    <text evidence="2">The sequence shown here is derived from an EMBL/GenBank/DDBJ whole genome shotgun (WGS) entry which is preliminary data.</text>
</comment>
<dbReference type="PANTHER" id="PTHR12126">
    <property type="entry name" value="NADH-UBIQUINONE OXIDOREDUCTASE 39 KDA SUBUNIT-RELATED"/>
    <property type="match status" value="1"/>
</dbReference>
<sequence length="289" mass="31674">MSELVILGGSGLVGSDLIRLIPAGRPFLVLGRNPPPSAPSSWKPFDPIHGDLRTAAPEARVLLHLAPLPLLPGLLGRKLPPGINRIVALGSTSSRFKRDSGSGRERRIAQEQIEAEAAIAEWAERMRVAWTLLRPTLTYGARDRNITRILSFIRRFRFFPVTGGGLGLRQPLDVSDLAKGCLAVLDNPKTYGRSYDLGGGETLTYRAMVERVFAVAGRTPRIVNVPRTVARAGLRVMAHHPRWPFIDPEMADRMSADLVVDNAPAQDDFAFAPGPFRPERCLEGARSHV</sequence>
<evidence type="ECO:0000259" key="1">
    <source>
        <dbReference type="Pfam" id="PF01370"/>
    </source>
</evidence>
<reference evidence="2" key="2">
    <citation type="journal article" date="2014" name="ISME J.">
        <title>Microbial stratification in low pH oxic and suboxic macroscopic growths along an acid mine drainage.</title>
        <authorList>
            <person name="Mendez-Garcia C."/>
            <person name="Mesa V."/>
            <person name="Sprenger R.R."/>
            <person name="Richter M."/>
            <person name="Diez M.S."/>
            <person name="Solano J."/>
            <person name="Bargiela R."/>
            <person name="Golyshina O.V."/>
            <person name="Manteca A."/>
            <person name="Ramos J.L."/>
            <person name="Gallego J.R."/>
            <person name="Llorente I."/>
            <person name="Martins Dos Santos V.A."/>
            <person name="Jensen O.N."/>
            <person name="Pelaez A.I."/>
            <person name="Sanchez J."/>
            <person name="Ferrer M."/>
        </authorList>
    </citation>
    <scope>NUCLEOTIDE SEQUENCE</scope>
</reference>
<dbReference type="GO" id="GO:0044877">
    <property type="term" value="F:protein-containing complex binding"/>
    <property type="evidence" value="ECO:0007669"/>
    <property type="project" value="TreeGrafter"/>
</dbReference>
<dbReference type="InterPro" id="IPR036291">
    <property type="entry name" value="NAD(P)-bd_dom_sf"/>
</dbReference>